<comment type="similarity">
    <text evidence="1">Belongs to the peptidase S28 family.</text>
</comment>
<dbReference type="AlphaFoldDB" id="A0A6A6IAH4"/>
<evidence type="ECO:0000256" key="1">
    <source>
        <dbReference type="ARBA" id="ARBA00011079"/>
    </source>
</evidence>
<keyword evidence="9" id="KW-1185">Reference proteome</keyword>
<evidence type="ECO:0000256" key="5">
    <source>
        <dbReference type="ARBA" id="ARBA00023180"/>
    </source>
</evidence>
<keyword evidence="2" id="KW-0645">Protease</keyword>
<dbReference type="Proteomes" id="UP000800094">
    <property type="component" value="Unassembled WGS sequence"/>
</dbReference>
<feature type="chain" id="PRO_5025654383" evidence="7">
    <location>
        <begin position="20"/>
        <end position="584"/>
    </location>
</feature>
<dbReference type="PANTHER" id="PTHR11010">
    <property type="entry name" value="PROTEASE S28 PRO-X CARBOXYPEPTIDASE-RELATED"/>
    <property type="match status" value="1"/>
</dbReference>
<evidence type="ECO:0000256" key="2">
    <source>
        <dbReference type="ARBA" id="ARBA00022670"/>
    </source>
</evidence>
<dbReference type="GO" id="GO:0006508">
    <property type="term" value="P:proteolysis"/>
    <property type="evidence" value="ECO:0007669"/>
    <property type="project" value="UniProtKB-KW"/>
</dbReference>
<keyword evidence="5" id="KW-0325">Glycoprotein</keyword>
<dbReference type="PANTHER" id="PTHR11010:SF109">
    <property type="entry name" value="PEPTIDASE, FAMILY S28, PUTATIVE (AFU_ORTHOLOGUE AFUA_4G03790)-RELATED"/>
    <property type="match status" value="1"/>
</dbReference>
<evidence type="ECO:0000256" key="6">
    <source>
        <dbReference type="SAM" id="MobiDB-lite"/>
    </source>
</evidence>
<dbReference type="FunFam" id="3.40.50.1820:FF:000636">
    <property type="entry name" value="Serine peptidase, family S28, putative"/>
    <property type="match status" value="1"/>
</dbReference>
<feature type="region of interest" description="Disordered" evidence="6">
    <location>
        <begin position="493"/>
        <end position="512"/>
    </location>
</feature>
<protein>
    <submittedName>
        <fullName evidence="8">Peptidase S28</fullName>
    </submittedName>
</protein>
<sequence length="584" mass="65444">MRSSTFVAALALLQGSASAMNLAKMRKYLDMAEMGLNPDGSPMTDIASPEIMTSLMATTSSEPPPPPPNDTIEAEYVELPIDNFARNMDYSYQGTFYNRFWVREAAYKPGGPVFIYDVGEANAEPNALFRLQNDTSFFKQLVDMFGGIGIVWEHRYYGNSTPGPIDLNTPPDVFKFLTTEQSLADVDRFAKQFSRPSINYTLTPDVTPWVFVGGSYPAMRAAFMRDKYPDTIFASYASSAPTEARVDMSVYFEPVYRGLNTYGFGNCTKDIHAAIQYMDKVMENPKKSAALKEQFLGLGAGNNTNPTFADALTTPFYQWQSYGVEGGTFGLRAFCDWIETDPKTNKTAPAEGWAKSKGASFTVDRWASYQYFVDMVNTYMTTDCSGKVNVTGDCNLNLRFTDPASISWTWQYCTQWGYFQSANLGPTQLVSKYNSLAHQRDICHRQFPTAPKSLLPDWPNTAATNRVFGGWDLRPSQVYWSGGEFDPWRTLSPLSSEPEAPQPDAFQKPPQCGQGQDVDDIFGYVIKGAQHCYDFRTTFEGGAVSRKYFSDALTKWLGCFKPKGGKGKPWRNPWKGGKGYHWRV</sequence>
<feature type="signal peptide" evidence="7">
    <location>
        <begin position="1"/>
        <end position="19"/>
    </location>
</feature>
<evidence type="ECO:0000313" key="8">
    <source>
        <dbReference type="EMBL" id="KAF2247584.1"/>
    </source>
</evidence>
<dbReference type="InterPro" id="IPR029058">
    <property type="entry name" value="AB_hydrolase_fold"/>
</dbReference>
<dbReference type="OrthoDB" id="1735038at2759"/>
<evidence type="ECO:0000313" key="9">
    <source>
        <dbReference type="Proteomes" id="UP000800094"/>
    </source>
</evidence>
<organism evidence="8 9">
    <name type="scientific">Trematosphaeria pertusa</name>
    <dbReference type="NCBI Taxonomy" id="390896"/>
    <lineage>
        <taxon>Eukaryota</taxon>
        <taxon>Fungi</taxon>
        <taxon>Dikarya</taxon>
        <taxon>Ascomycota</taxon>
        <taxon>Pezizomycotina</taxon>
        <taxon>Dothideomycetes</taxon>
        <taxon>Pleosporomycetidae</taxon>
        <taxon>Pleosporales</taxon>
        <taxon>Massarineae</taxon>
        <taxon>Trematosphaeriaceae</taxon>
        <taxon>Trematosphaeria</taxon>
    </lineage>
</organism>
<dbReference type="SUPFAM" id="SSF53474">
    <property type="entry name" value="alpha/beta-Hydrolases"/>
    <property type="match status" value="1"/>
</dbReference>
<reference evidence="8" key="1">
    <citation type="journal article" date="2020" name="Stud. Mycol.">
        <title>101 Dothideomycetes genomes: a test case for predicting lifestyles and emergence of pathogens.</title>
        <authorList>
            <person name="Haridas S."/>
            <person name="Albert R."/>
            <person name="Binder M."/>
            <person name="Bloem J."/>
            <person name="Labutti K."/>
            <person name="Salamov A."/>
            <person name="Andreopoulos B."/>
            <person name="Baker S."/>
            <person name="Barry K."/>
            <person name="Bills G."/>
            <person name="Bluhm B."/>
            <person name="Cannon C."/>
            <person name="Castanera R."/>
            <person name="Culley D."/>
            <person name="Daum C."/>
            <person name="Ezra D."/>
            <person name="Gonzalez J."/>
            <person name="Henrissat B."/>
            <person name="Kuo A."/>
            <person name="Liang C."/>
            <person name="Lipzen A."/>
            <person name="Lutzoni F."/>
            <person name="Magnuson J."/>
            <person name="Mondo S."/>
            <person name="Nolan M."/>
            <person name="Ohm R."/>
            <person name="Pangilinan J."/>
            <person name="Park H.-J."/>
            <person name="Ramirez L."/>
            <person name="Alfaro M."/>
            <person name="Sun H."/>
            <person name="Tritt A."/>
            <person name="Yoshinaga Y."/>
            <person name="Zwiers L.-H."/>
            <person name="Turgeon B."/>
            <person name="Goodwin S."/>
            <person name="Spatafora J."/>
            <person name="Crous P."/>
            <person name="Grigoriev I."/>
        </authorList>
    </citation>
    <scope>NUCLEOTIDE SEQUENCE</scope>
    <source>
        <strain evidence="8">CBS 122368</strain>
    </source>
</reference>
<keyword evidence="4" id="KW-0378">Hydrolase</keyword>
<evidence type="ECO:0000256" key="4">
    <source>
        <dbReference type="ARBA" id="ARBA00022801"/>
    </source>
</evidence>
<gene>
    <name evidence="8" type="ORF">BU26DRAFT_429534</name>
</gene>
<dbReference type="InterPro" id="IPR008758">
    <property type="entry name" value="Peptidase_S28"/>
</dbReference>
<accession>A0A6A6IAH4</accession>
<evidence type="ECO:0000256" key="3">
    <source>
        <dbReference type="ARBA" id="ARBA00022729"/>
    </source>
</evidence>
<dbReference type="GO" id="GO:0070008">
    <property type="term" value="F:serine-type exopeptidase activity"/>
    <property type="evidence" value="ECO:0007669"/>
    <property type="project" value="InterPro"/>
</dbReference>
<dbReference type="RefSeq" id="XP_033682588.1">
    <property type="nucleotide sequence ID" value="XM_033823834.1"/>
</dbReference>
<dbReference type="EMBL" id="ML987197">
    <property type="protein sequence ID" value="KAF2247584.1"/>
    <property type="molecule type" value="Genomic_DNA"/>
</dbReference>
<keyword evidence="3 7" id="KW-0732">Signal</keyword>
<dbReference type="GeneID" id="54577164"/>
<proteinExistence type="inferred from homology"/>
<dbReference type="GO" id="GO:0008239">
    <property type="term" value="F:dipeptidyl-peptidase activity"/>
    <property type="evidence" value="ECO:0007669"/>
    <property type="project" value="TreeGrafter"/>
</dbReference>
<name>A0A6A6IAH4_9PLEO</name>
<dbReference type="Gene3D" id="3.40.50.1820">
    <property type="entry name" value="alpha/beta hydrolase"/>
    <property type="match status" value="2"/>
</dbReference>
<dbReference type="Pfam" id="PF05577">
    <property type="entry name" value="Peptidase_S28"/>
    <property type="match status" value="1"/>
</dbReference>
<evidence type="ECO:0000256" key="7">
    <source>
        <dbReference type="SAM" id="SignalP"/>
    </source>
</evidence>